<comment type="caution">
    <text evidence="2">The sequence shown here is derived from an EMBL/GenBank/DDBJ whole genome shotgun (WGS) entry which is preliminary data.</text>
</comment>
<feature type="transmembrane region" description="Helical" evidence="1">
    <location>
        <begin position="6"/>
        <end position="26"/>
    </location>
</feature>
<organism evidence="2 3">
    <name type="scientific">Ficus carica</name>
    <name type="common">Common fig</name>
    <dbReference type="NCBI Taxonomy" id="3494"/>
    <lineage>
        <taxon>Eukaryota</taxon>
        <taxon>Viridiplantae</taxon>
        <taxon>Streptophyta</taxon>
        <taxon>Embryophyta</taxon>
        <taxon>Tracheophyta</taxon>
        <taxon>Spermatophyta</taxon>
        <taxon>Magnoliopsida</taxon>
        <taxon>eudicotyledons</taxon>
        <taxon>Gunneridae</taxon>
        <taxon>Pentapetalae</taxon>
        <taxon>rosids</taxon>
        <taxon>fabids</taxon>
        <taxon>Rosales</taxon>
        <taxon>Moraceae</taxon>
        <taxon>Ficeae</taxon>
        <taxon>Ficus</taxon>
    </lineage>
</organism>
<dbReference type="PROSITE" id="PS51257">
    <property type="entry name" value="PROKAR_LIPOPROTEIN"/>
    <property type="match status" value="1"/>
</dbReference>
<reference evidence="2" key="1">
    <citation type="submission" date="2023-07" db="EMBL/GenBank/DDBJ databases">
        <title>draft genome sequence of fig (Ficus carica).</title>
        <authorList>
            <person name="Takahashi T."/>
            <person name="Nishimura K."/>
        </authorList>
    </citation>
    <scope>NUCLEOTIDE SEQUENCE</scope>
</reference>
<evidence type="ECO:0000256" key="1">
    <source>
        <dbReference type="SAM" id="Phobius"/>
    </source>
</evidence>
<keyword evidence="1" id="KW-1133">Transmembrane helix</keyword>
<keyword evidence="1" id="KW-0812">Transmembrane</keyword>
<evidence type="ECO:0000313" key="2">
    <source>
        <dbReference type="EMBL" id="GMN22438.1"/>
    </source>
</evidence>
<proteinExistence type="predicted"/>
<dbReference type="Proteomes" id="UP001187192">
    <property type="component" value="Unassembled WGS sequence"/>
</dbReference>
<keyword evidence="1" id="KW-0472">Membrane</keyword>
<evidence type="ECO:0000313" key="3">
    <source>
        <dbReference type="Proteomes" id="UP001187192"/>
    </source>
</evidence>
<accession>A0AA87ZAC3</accession>
<gene>
    <name evidence="2" type="ORF">TIFTF001_045656</name>
</gene>
<name>A0AA87ZAC3_FICCA</name>
<dbReference type="EMBL" id="BTGU01004114">
    <property type="protein sequence ID" value="GMN22438.1"/>
    <property type="molecule type" value="Genomic_DNA"/>
</dbReference>
<sequence length="58" mass="6361">MRSGSFLFWLYGVFGCGVFFVWSLCLDLNSCSGSDAEEYVAEDEGLDESGDGTRQLHG</sequence>
<keyword evidence="3" id="KW-1185">Reference proteome</keyword>
<protein>
    <submittedName>
        <fullName evidence="2">Uncharacterized protein</fullName>
    </submittedName>
</protein>
<dbReference type="AlphaFoldDB" id="A0AA87ZAC3"/>